<dbReference type="SMART" id="SM01321">
    <property type="entry name" value="Y1_Tnp"/>
    <property type="match status" value="1"/>
</dbReference>
<dbReference type="PANTHER" id="PTHR34322">
    <property type="entry name" value="TRANSPOSASE, Y1_TNP DOMAIN-CONTAINING"/>
    <property type="match status" value="1"/>
</dbReference>
<dbReference type="InterPro" id="IPR002686">
    <property type="entry name" value="Transposase_17"/>
</dbReference>
<dbReference type="GO" id="GO:0004803">
    <property type="term" value="F:transposase activity"/>
    <property type="evidence" value="ECO:0007669"/>
    <property type="project" value="InterPro"/>
</dbReference>
<name>A0A2H0RII2_9BACT</name>
<dbReference type="GO" id="GO:0006313">
    <property type="term" value="P:DNA transposition"/>
    <property type="evidence" value="ECO:0007669"/>
    <property type="project" value="InterPro"/>
</dbReference>
<dbReference type="PANTHER" id="PTHR34322:SF2">
    <property type="entry name" value="TRANSPOSASE IS200-LIKE DOMAIN-CONTAINING PROTEIN"/>
    <property type="match status" value="1"/>
</dbReference>
<feature type="region of interest" description="Disordered" evidence="1">
    <location>
        <begin position="169"/>
        <end position="192"/>
    </location>
</feature>
<evidence type="ECO:0000259" key="2">
    <source>
        <dbReference type="SMART" id="SM01321"/>
    </source>
</evidence>
<dbReference type="AlphaFoldDB" id="A0A2H0RII2"/>
<protein>
    <recommendedName>
        <fullName evidence="2">Transposase IS200-like domain-containing protein</fullName>
    </recommendedName>
</protein>
<dbReference type="Pfam" id="PF01797">
    <property type="entry name" value="Y1_Tnp"/>
    <property type="match status" value="1"/>
</dbReference>
<comment type="caution">
    <text evidence="3">The sequence shown here is derived from an EMBL/GenBank/DDBJ whole genome shotgun (WGS) entry which is preliminary data.</text>
</comment>
<evidence type="ECO:0000313" key="3">
    <source>
        <dbReference type="EMBL" id="PIR46303.1"/>
    </source>
</evidence>
<dbReference type="SUPFAM" id="SSF143422">
    <property type="entry name" value="Transposase IS200-like"/>
    <property type="match status" value="1"/>
</dbReference>
<sequence length="229" mass="26799">MGRALRVDNADQIYHVINRSNGRIKIFHKQKDYLAFENIMADALELFKIRLYSFEIMPNHWHLVISPEVDGEMSRFVGWLTLTHTQRYHAHKGTTGNGHLYQGRYKSFIVEKESYFYTLCRYVERNAVRAGLVRKATDWRWGSAWVRKFGTLKQKKMLTVCPDGLPDNYDDSLNESDESDNSKTELETIRRSVNKGNPLGKREWVAQVVARFGLISTTRPRGRPRVRFK</sequence>
<feature type="compositionally biased region" description="Basic and acidic residues" evidence="1">
    <location>
        <begin position="180"/>
        <end position="190"/>
    </location>
</feature>
<evidence type="ECO:0000313" key="4">
    <source>
        <dbReference type="Proteomes" id="UP000230833"/>
    </source>
</evidence>
<feature type="compositionally biased region" description="Acidic residues" evidence="1">
    <location>
        <begin position="169"/>
        <end position="179"/>
    </location>
</feature>
<dbReference type="InterPro" id="IPR036515">
    <property type="entry name" value="Transposase_17_sf"/>
</dbReference>
<dbReference type="Proteomes" id="UP000230833">
    <property type="component" value="Unassembled WGS sequence"/>
</dbReference>
<accession>A0A2H0RII2</accession>
<reference evidence="3 4" key="1">
    <citation type="submission" date="2017-09" db="EMBL/GenBank/DDBJ databases">
        <title>Depth-based differentiation of microbial function through sediment-hosted aquifers and enrichment of novel symbionts in the deep terrestrial subsurface.</title>
        <authorList>
            <person name="Probst A.J."/>
            <person name="Ladd B."/>
            <person name="Jarett J.K."/>
            <person name="Geller-Mcgrath D.E."/>
            <person name="Sieber C.M."/>
            <person name="Emerson J.B."/>
            <person name="Anantharaman K."/>
            <person name="Thomas B.C."/>
            <person name="Malmstrom R."/>
            <person name="Stieglmeier M."/>
            <person name="Klingl A."/>
            <person name="Woyke T."/>
            <person name="Ryan C.M."/>
            <person name="Banfield J.F."/>
        </authorList>
    </citation>
    <scope>NUCLEOTIDE SEQUENCE [LARGE SCALE GENOMIC DNA]</scope>
    <source>
        <strain evidence="3">CG10_big_fil_rev_8_21_14_0_10_45_14</strain>
    </source>
</reference>
<feature type="domain" description="Transposase IS200-like" evidence="2">
    <location>
        <begin position="9"/>
        <end position="126"/>
    </location>
</feature>
<gene>
    <name evidence="3" type="ORF">COV07_04360</name>
</gene>
<dbReference type="EMBL" id="PCYL01000047">
    <property type="protein sequence ID" value="PIR46303.1"/>
    <property type="molecule type" value="Genomic_DNA"/>
</dbReference>
<evidence type="ECO:0000256" key="1">
    <source>
        <dbReference type="SAM" id="MobiDB-lite"/>
    </source>
</evidence>
<dbReference type="GO" id="GO:0003677">
    <property type="term" value="F:DNA binding"/>
    <property type="evidence" value="ECO:0007669"/>
    <property type="project" value="InterPro"/>
</dbReference>
<organism evidence="3 4">
    <name type="scientific">Candidatus Vogelbacteria bacterium CG10_big_fil_rev_8_21_14_0_10_45_14</name>
    <dbReference type="NCBI Taxonomy" id="1975042"/>
    <lineage>
        <taxon>Bacteria</taxon>
        <taxon>Candidatus Vogeliibacteriota</taxon>
    </lineage>
</organism>
<dbReference type="Gene3D" id="3.30.70.1290">
    <property type="entry name" value="Transposase IS200-like"/>
    <property type="match status" value="1"/>
</dbReference>
<proteinExistence type="predicted"/>